<dbReference type="GO" id="GO:0051539">
    <property type="term" value="F:4 iron, 4 sulfur cluster binding"/>
    <property type="evidence" value="ECO:0007669"/>
    <property type="project" value="UniProtKB-KW"/>
</dbReference>
<evidence type="ECO:0000256" key="4">
    <source>
        <dbReference type="ARBA" id="ARBA00022763"/>
    </source>
</evidence>
<dbReference type="InterPro" id="IPR003265">
    <property type="entry name" value="HhH-GPD_domain"/>
</dbReference>
<dbReference type="Gene3D" id="1.10.1670.10">
    <property type="entry name" value="Helix-hairpin-Helix base-excision DNA repair enzymes (C-terminal)"/>
    <property type="match status" value="1"/>
</dbReference>
<comment type="caution">
    <text evidence="10">Lacks conserved residue(s) required for the propagation of feature annotation.</text>
</comment>
<evidence type="ECO:0000256" key="2">
    <source>
        <dbReference type="ARBA" id="ARBA00022485"/>
    </source>
</evidence>
<dbReference type="InterPro" id="IPR011257">
    <property type="entry name" value="DNA_glycosylase"/>
</dbReference>
<dbReference type="GO" id="GO:0140078">
    <property type="term" value="F:class I DNA-(apurinic or apyrimidinic site) endonuclease activity"/>
    <property type="evidence" value="ECO:0007669"/>
    <property type="project" value="UniProtKB-EC"/>
</dbReference>
<feature type="domain" description="HhH-GPD" evidence="11">
    <location>
        <begin position="39"/>
        <end position="187"/>
    </location>
</feature>
<evidence type="ECO:0000256" key="10">
    <source>
        <dbReference type="HAMAP-Rule" id="MF_00942"/>
    </source>
</evidence>
<dbReference type="Gene3D" id="1.10.340.30">
    <property type="entry name" value="Hypothetical protein, domain 2"/>
    <property type="match status" value="1"/>
</dbReference>
<accession>A0A0F4KSC1</accession>
<comment type="similarity">
    <text evidence="1 10">Belongs to the Nth/MutY family.</text>
</comment>
<dbReference type="EMBL" id="JXBZ01000007">
    <property type="protein sequence ID" value="KJY48933.1"/>
    <property type="molecule type" value="Genomic_DNA"/>
</dbReference>
<dbReference type="GO" id="GO:0019104">
    <property type="term" value="F:DNA N-glycosylase activity"/>
    <property type="evidence" value="ECO:0007669"/>
    <property type="project" value="UniProtKB-UniRule"/>
</dbReference>
<dbReference type="SMART" id="SM00478">
    <property type="entry name" value="ENDO3c"/>
    <property type="match status" value="1"/>
</dbReference>
<dbReference type="PANTHER" id="PTHR10359:SF18">
    <property type="entry name" value="ENDONUCLEASE III"/>
    <property type="match status" value="1"/>
</dbReference>
<keyword evidence="3" id="KW-0479">Metal-binding</keyword>
<sequence>MLSDQQIRQAFQMILAEFPMAGPSLKAASNFQYLVAVILSAQTTDKAVNQVTPQLFQKYPTPPTMAQAKVVEIEPLIKTIGLYHNKARYLVACSQKLCTDFAGEVPADKKSLVTLPGVGGKTANVVLADCFNIPAFAVDTHVSKIAQRLHFVAPKANVTQVERRLTQALPESLWIKSHHALIAMGRKYNFHKEKQISNLPVVQACDNWERSNLVKN</sequence>
<dbReference type="SUPFAM" id="SSF48150">
    <property type="entry name" value="DNA-glycosylase"/>
    <property type="match status" value="1"/>
</dbReference>
<dbReference type="FunFam" id="1.10.340.30:FF:000001">
    <property type="entry name" value="Endonuclease III"/>
    <property type="match status" value="1"/>
</dbReference>
<dbReference type="STRING" id="1218508.JG29_07530"/>
<keyword evidence="2" id="KW-0004">4Fe-4S</keyword>
<name>A0A0F4KSC1_9LACO</name>
<dbReference type="HOGENOM" id="CLU_012862_3_3_9"/>
<keyword evidence="6" id="KW-0408">Iron</keyword>
<evidence type="ECO:0000256" key="8">
    <source>
        <dbReference type="ARBA" id="ARBA00023204"/>
    </source>
</evidence>
<reference evidence="12 13" key="1">
    <citation type="submission" date="2014-12" db="EMBL/GenBank/DDBJ databases">
        <title>Comparative genomics of the lactic acid bacteria isolated from the honey bee gut.</title>
        <authorList>
            <person name="Ellegaard K.M."/>
            <person name="Tamarit D."/>
            <person name="Javelind E."/>
            <person name="Olofsson T."/>
            <person name="Andersson S.G."/>
            <person name="Vasquez A."/>
        </authorList>
    </citation>
    <scope>NUCLEOTIDE SEQUENCE [LARGE SCALE GENOMIC DNA]</scope>
    <source>
        <strain evidence="12 13">Hon2</strain>
    </source>
</reference>
<keyword evidence="13" id="KW-1185">Reference proteome</keyword>
<dbReference type="OrthoDB" id="9800977at2"/>
<dbReference type="PIRSF" id="PIRSF001435">
    <property type="entry name" value="Nth"/>
    <property type="match status" value="1"/>
</dbReference>
<dbReference type="InterPro" id="IPR023170">
    <property type="entry name" value="HhH_base_excis_C"/>
</dbReference>
<dbReference type="PATRIC" id="fig|1218508.4.peg.771"/>
<evidence type="ECO:0000256" key="1">
    <source>
        <dbReference type="ARBA" id="ARBA00008343"/>
    </source>
</evidence>
<keyword evidence="5 10" id="KW-0378">Hydrolase</keyword>
<organism evidence="12 13">
    <name type="scientific">Bombilactobacillus mellis</name>
    <dbReference type="NCBI Taxonomy" id="1218508"/>
    <lineage>
        <taxon>Bacteria</taxon>
        <taxon>Bacillati</taxon>
        <taxon>Bacillota</taxon>
        <taxon>Bacilli</taxon>
        <taxon>Lactobacillales</taxon>
        <taxon>Lactobacillaceae</taxon>
        <taxon>Bombilactobacillus</taxon>
    </lineage>
</organism>
<dbReference type="Pfam" id="PF00633">
    <property type="entry name" value="HHH"/>
    <property type="match status" value="1"/>
</dbReference>
<keyword evidence="10" id="KW-0238">DNA-binding</keyword>
<dbReference type="PANTHER" id="PTHR10359">
    <property type="entry name" value="A/G-SPECIFIC ADENINE GLYCOSYLASE/ENDONUCLEASE III"/>
    <property type="match status" value="1"/>
</dbReference>
<dbReference type="InterPro" id="IPR000445">
    <property type="entry name" value="HhH_motif"/>
</dbReference>
<keyword evidence="4 10" id="KW-0227">DNA damage</keyword>
<comment type="caution">
    <text evidence="12">The sequence shown here is derived from an EMBL/GenBank/DDBJ whole genome shotgun (WGS) entry which is preliminary data.</text>
</comment>
<dbReference type="CDD" id="cd00056">
    <property type="entry name" value="ENDO3c"/>
    <property type="match status" value="1"/>
</dbReference>
<dbReference type="EC" id="4.2.99.18" evidence="10"/>
<evidence type="ECO:0000259" key="11">
    <source>
        <dbReference type="SMART" id="SM00478"/>
    </source>
</evidence>
<keyword evidence="9 10" id="KW-0326">Glycosidase</keyword>
<dbReference type="GO" id="GO:0006285">
    <property type="term" value="P:base-excision repair, AP site formation"/>
    <property type="evidence" value="ECO:0007669"/>
    <property type="project" value="TreeGrafter"/>
</dbReference>
<dbReference type="GO" id="GO:0003677">
    <property type="term" value="F:DNA binding"/>
    <property type="evidence" value="ECO:0007669"/>
    <property type="project" value="UniProtKB-UniRule"/>
</dbReference>
<keyword evidence="10 12" id="KW-0456">Lyase</keyword>
<evidence type="ECO:0000256" key="7">
    <source>
        <dbReference type="ARBA" id="ARBA00023014"/>
    </source>
</evidence>
<evidence type="ECO:0000256" key="3">
    <source>
        <dbReference type="ARBA" id="ARBA00022723"/>
    </source>
</evidence>
<dbReference type="InterPro" id="IPR005759">
    <property type="entry name" value="Nth"/>
</dbReference>
<comment type="catalytic activity">
    <reaction evidence="10">
        <text>2'-deoxyribonucleotide-(2'-deoxyribose 5'-phosphate)-2'-deoxyribonucleotide-DNA = a 3'-end 2'-deoxyribonucleotide-(2,3-dehydro-2,3-deoxyribose 5'-phosphate)-DNA + a 5'-end 5'-phospho-2'-deoxyribonucleoside-DNA + H(+)</text>
        <dbReference type="Rhea" id="RHEA:66592"/>
        <dbReference type="Rhea" id="RHEA-COMP:13180"/>
        <dbReference type="Rhea" id="RHEA-COMP:16897"/>
        <dbReference type="Rhea" id="RHEA-COMP:17067"/>
        <dbReference type="ChEBI" id="CHEBI:15378"/>
        <dbReference type="ChEBI" id="CHEBI:136412"/>
        <dbReference type="ChEBI" id="CHEBI:157695"/>
        <dbReference type="ChEBI" id="CHEBI:167181"/>
        <dbReference type="EC" id="4.2.99.18"/>
    </reaction>
</comment>
<keyword evidence="7" id="KW-0411">Iron-sulfur</keyword>
<evidence type="ECO:0000256" key="9">
    <source>
        <dbReference type="ARBA" id="ARBA00023295"/>
    </source>
</evidence>
<keyword evidence="8 10" id="KW-0234">DNA repair</keyword>
<proteinExistence type="inferred from homology"/>
<dbReference type="AlphaFoldDB" id="A0A0F4KSC1"/>
<comment type="function">
    <text evidence="10">DNA repair enzyme that has both DNA N-glycosylase activity and AP-lyase activity. The DNA N-glycosylase activity releases various damaged pyrimidines from DNA by cleaving the N-glycosidic bond, leaving an AP (apurinic/apyrimidinic) site. The AP-lyase activity cleaves the phosphodiester bond 3' to the AP site by a beta-elimination, leaving a 3'-terminal unsaturated sugar and a product with a terminal 5'-phosphate.</text>
</comment>
<evidence type="ECO:0000256" key="5">
    <source>
        <dbReference type="ARBA" id="ARBA00022801"/>
    </source>
</evidence>
<dbReference type="GO" id="GO:0046872">
    <property type="term" value="F:metal ion binding"/>
    <property type="evidence" value="ECO:0007669"/>
    <property type="project" value="UniProtKB-KW"/>
</dbReference>
<dbReference type="HAMAP" id="MF_00942">
    <property type="entry name" value="Nth"/>
    <property type="match status" value="1"/>
</dbReference>
<protein>
    <recommendedName>
        <fullName evidence="10">Endonuclease III</fullName>
        <ecNumber evidence="10">4.2.99.18</ecNumber>
    </recommendedName>
    <alternativeName>
        <fullName evidence="10">DNA-(apurinic or apyrimidinic site) lyase</fullName>
    </alternativeName>
</protein>
<evidence type="ECO:0000313" key="12">
    <source>
        <dbReference type="EMBL" id="KJY48933.1"/>
    </source>
</evidence>
<dbReference type="Proteomes" id="UP000033695">
    <property type="component" value="Unassembled WGS sequence"/>
</dbReference>
<dbReference type="RefSeq" id="WP_045922599.1">
    <property type="nucleotide sequence ID" value="NZ_KQ033877.1"/>
</dbReference>
<gene>
    <name evidence="10 12" type="primary">nth</name>
    <name evidence="12" type="ORF">JG29_07530</name>
</gene>
<evidence type="ECO:0000256" key="6">
    <source>
        <dbReference type="ARBA" id="ARBA00023004"/>
    </source>
</evidence>
<dbReference type="Pfam" id="PF00730">
    <property type="entry name" value="HhH-GPD"/>
    <property type="match status" value="1"/>
</dbReference>
<evidence type="ECO:0000313" key="13">
    <source>
        <dbReference type="Proteomes" id="UP000033695"/>
    </source>
</evidence>
<comment type="cofactor">
    <cofactor evidence="10">
        <name>[4Fe-4S] cluster</name>
        <dbReference type="ChEBI" id="CHEBI:49883"/>
    </cofactor>
    <text evidence="10">Binds 1 [4Fe-4S] cluster.</text>
</comment>